<protein>
    <submittedName>
        <fullName evidence="2">Uncharacterized protein</fullName>
    </submittedName>
</protein>
<proteinExistence type="predicted"/>
<dbReference type="Gramene" id="RZC76037">
    <property type="protein sequence ID" value="RZC76037"/>
    <property type="gene ID" value="C5167_001320"/>
</dbReference>
<accession>A0A4Y7KTB6</accession>
<evidence type="ECO:0000313" key="3">
    <source>
        <dbReference type="Proteomes" id="UP000316621"/>
    </source>
</evidence>
<keyword evidence="3" id="KW-1185">Reference proteome</keyword>
<sequence>MEVRQPQTYAFGVCIWSKYCVSNNTKCPACRQTCCQENIRRLYFQSTGDNDATDLSQNLPAKNQRQEDEVKKLQGKLIGLASSFEHQQQKLKDTSEELEERNRDMVFYKALLVFFFLLISCAMAYSIMKY</sequence>
<keyword evidence="1" id="KW-1133">Transmembrane helix</keyword>
<dbReference type="PANTHER" id="PTHR47344">
    <property type="entry name" value="RING ZINC FINGER PROTEIN-RELATED"/>
    <property type="match status" value="1"/>
</dbReference>
<dbReference type="STRING" id="3469.A0A4Y7KTB6"/>
<dbReference type="PANTHER" id="PTHR47344:SF1">
    <property type="entry name" value="RING ZINC FINGER PROTEIN-RELATED"/>
    <property type="match status" value="1"/>
</dbReference>
<keyword evidence="1" id="KW-0812">Transmembrane</keyword>
<reference evidence="2 3" key="1">
    <citation type="journal article" date="2018" name="Science">
        <title>The opium poppy genome and morphinan production.</title>
        <authorList>
            <person name="Guo L."/>
            <person name="Winzer T."/>
            <person name="Yang X."/>
            <person name="Li Y."/>
            <person name="Ning Z."/>
            <person name="He Z."/>
            <person name="Teodor R."/>
            <person name="Lu Y."/>
            <person name="Bowser T.A."/>
            <person name="Graham I.A."/>
            <person name="Ye K."/>
        </authorList>
    </citation>
    <scope>NUCLEOTIDE SEQUENCE [LARGE SCALE GENOMIC DNA]</scope>
    <source>
        <strain evidence="3">cv. HN1</strain>
        <tissue evidence="2">Leaves</tissue>
    </source>
</reference>
<dbReference type="EMBL" id="CM010723">
    <property type="protein sequence ID" value="RZC76037.1"/>
    <property type="molecule type" value="Genomic_DNA"/>
</dbReference>
<dbReference type="AlphaFoldDB" id="A0A4Y7KTB6"/>
<evidence type="ECO:0000256" key="1">
    <source>
        <dbReference type="SAM" id="Phobius"/>
    </source>
</evidence>
<gene>
    <name evidence="2" type="ORF">C5167_001320</name>
</gene>
<name>A0A4Y7KTB6_PAPSO</name>
<dbReference type="Proteomes" id="UP000316621">
    <property type="component" value="Chromosome 9"/>
</dbReference>
<organism evidence="2 3">
    <name type="scientific">Papaver somniferum</name>
    <name type="common">Opium poppy</name>
    <dbReference type="NCBI Taxonomy" id="3469"/>
    <lineage>
        <taxon>Eukaryota</taxon>
        <taxon>Viridiplantae</taxon>
        <taxon>Streptophyta</taxon>
        <taxon>Embryophyta</taxon>
        <taxon>Tracheophyta</taxon>
        <taxon>Spermatophyta</taxon>
        <taxon>Magnoliopsida</taxon>
        <taxon>Ranunculales</taxon>
        <taxon>Papaveraceae</taxon>
        <taxon>Papaveroideae</taxon>
        <taxon>Papaver</taxon>
    </lineage>
</organism>
<feature type="transmembrane region" description="Helical" evidence="1">
    <location>
        <begin position="106"/>
        <end position="128"/>
    </location>
</feature>
<keyword evidence="1" id="KW-0472">Membrane</keyword>
<evidence type="ECO:0000313" key="2">
    <source>
        <dbReference type="EMBL" id="RZC76037.1"/>
    </source>
</evidence>